<dbReference type="Gene3D" id="1.10.940.10">
    <property type="entry name" value="NusB-like"/>
    <property type="match status" value="1"/>
</dbReference>
<dbReference type="Pfam" id="PF01029">
    <property type="entry name" value="NusB"/>
    <property type="match status" value="1"/>
</dbReference>
<dbReference type="PANTHER" id="PTHR11078">
    <property type="entry name" value="N UTILIZATION SUBSTANCE PROTEIN B-RELATED"/>
    <property type="match status" value="1"/>
</dbReference>
<keyword evidence="4 6" id="KW-0805">Transcription regulation</keyword>
<dbReference type="NCBIfam" id="TIGR01951">
    <property type="entry name" value="nusB"/>
    <property type="match status" value="1"/>
</dbReference>
<dbReference type="GO" id="GO:0003723">
    <property type="term" value="F:RNA binding"/>
    <property type="evidence" value="ECO:0007669"/>
    <property type="project" value="UniProtKB-UniRule"/>
</dbReference>
<evidence type="ECO:0000259" key="7">
    <source>
        <dbReference type="Pfam" id="PF01029"/>
    </source>
</evidence>
<reference evidence="8 9" key="1">
    <citation type="submission" date="2018-11" db="EMBL/GenBank/DDBJ databases">
        <title>Draft genome sequence of Ferruginibacter sp. BO-59.</title>
        <authorList>
            <person name="Im W.T."/>
        </authorList>
    </citation>
    <scope>NUCLEOTIDE SEQUENCE [LARGE SCALE GENOMIC DNA]</scope>
    <source>
        <strain evidence="8 9">BO-59</strain>
    </source>
</reference>
<gene>
    <name evidence="6 8" type="primary">nusB</name>
    <name evidence="8" type="ORF">EFY79_16635</name>
</gene>
<dbReference type="InterPro" id="IPR006027">
    <property type="entry name" value="NusB_RsmB_TIM44"/>
</dbReference>
<dbReference type="InterPro" id="IPR035926">
    <property type="entry name" value="NusB-like_sf"/>
</dbReference>
<dbReference type="SUPFAM" id="SSF48013">
    <property type="entry name" value="NusB-like"/>
    <property type="match status" value="1"/>
</dbReference>
<organism evidence="8 9">
    <name type="scientific">Hanamia caeni</name>
    <dbReference type="NCBI Taxonomy" id="2294116"/>
    <lineage>
        <taxon>Bacteria</taxon>
        <taxon>Pseudomonadati</taxon>
        <taxon>Bacteroidota</taxon>
        <taxon>Chitinophagia</taxon>
        <taxon>Chitinophagales</taxon>
        <taxon>Chitinophagaceae</taxon>
        <taxon>Hanamia</taxon>
    </lineage>
</organism>
<keyword evidence="5 6" id="KW-0804">Transcription</keyword>
<evidence type="ECO:0000256" key="5">
    <source>
        <dbReference type="ARBA" id="ARBA00023163"/>
    </source>
</evidence>
<keyword evidence="3 6" id="KW-0694">RNA-binding</keyword>
<comment type="caution">
    <text evidence="8">The sequence shown here is derived from an EMBL/GenBank/DDBJ whole genome shotgun (WGS) entry which is preliminary data.</text>
</comment>
<name>A0A3M9NBH5_9BACT</name>
<protein>
    <recommendedName>
        <fullName evidence="6">Transcription antitermination protein NusB</fullName>
    </recommendedName>
    <alternativeName>
        <fullName evidence="6">Antitermination factor NusB</fullName>
    </alternativeName>
</protein>
<keyword evidence="2 6" id="KW-0889">Transcription antitermination</keyword>
<evidence type="ECO:0000256" key="2">
    <source>
        <dbReference type="ARBA" id="ARBA00022814"/>
    </source>
</evidence>
<dbReference type="GO" id="GO:0006353">
    <property type="term" value="P:DNA-templated transcription termination"/>
    <property type="evidence" value="ECO:0007669"/>
    <property type="project" value="UniProtKB-UniRule"/>
</dbReference>
<accession>A0A3M9NBH5</accession>
<evidence type="ECO:0000256" key="1">
    <source>
        <dbReference type="ARBA" id="ARBA00005952"/>
    </source>
</evidence>
<dbReference type="GO" id="GO:0031564">
    <property type="term" value="P:transcription antitermination"/>
    <property type="evidence" value="ECO:0007669"/>
    <property type="project" value="UniProtKB-KW"/>
</dbReference>
<dbReference type="GO" id="GO:0005829">
    <property type="term" value="C:cytosol"/>
    <property type="evidence" value="ECO:0007669"/>
    <property type="project" value="TreeGrafter"/>
</dbReference>
<dbReference type="Proteomes" id="UP000267223">
    <property type="component" value="Unassembled WGS sequence"/>
</dbReference>
<feature type="domain" description="NusB/RsmB/TIM44" evidence="7">
    <location>
        <begin position="201"/>
        <end position="292"/>
    </location>
</feature>
<sequence>MLSRRNIRVKVMQTLYSIESMNKDTRPGEPLQILKKNLENAQQLFTYLVYHLFEVARYSEKDALQKSQKYLPTESDLKVNTKIAGNELMWSILENSSFQQSLEKFKTKFLIDSELVRKSYLRLIALPHYKEYISQPSRDKKAERQILETIFSEIMIENEDFLSDVEEKFIHWDDDAEMMIVLMEKLFHKPSAFNFAQLIGDEKMQFALELLKTVIEKDEYCLGLIKPKLKNWDSERIALLDMILIKMGVCELLYFETIPTKVTINEYIDLAKEYSTEQSGHFVNGILDNIHKDLTSQNKIHKTNYKNSTL</sequence>
<dbReference type="PANTHER" id="PTHR11078:SF3">
    <property type="entry name" value="ANTITERMINATION NUSB DOMAIN-CONTAINING PROTEIN"/>
    <property type="match status" value="1"/>
</dbReference>
<dbReference type="OrthoDB" id="9787568at2"/>
<dbReference type="AlphaFoldDB" id="A0A3M9NBH5"/>
<evidence type="ECO:0000313" key="9">
    <source>
        <dbReference type="Proteomes" id="UP000267223"/>
    </source>
</evidence>
<evidence type="ECO:0000256" key="3">
    <source>
        <dbReference type="ARBA" id="ARBA00022884"/>
    </source>
</evidence>
<dbReference type="RefSeq" id="WP_123121859.1">
    <property type="nucleotide sequence ID" value="NZ_RJJR01000014.1"/>
</dbReference>
<dbReference type="EMBL" id="RJJR01000014">
    <property type="protein sequence ID" value="RNI34318.1"/>
    <property type="molecule type" value="Genomic_DNA"/>
</dbReference>
<keyword evidence="9" id="KW-1185">Reference proteome</keyword>
<dbReference type="HAMAP" id="MF_00073">
    <property type="entry name" value="NusB"/>
    <property type="match status" value="1"/>
</dbReference>
<comment type="similarity">
    <text evidence="1 6">Belongs to the NusB family.</text>
</comment>
<evidence type="ECO:0000256" key="4">
    <source>
        <dbReference type="ARBA" id="ARBA00023015"/>
    </source>
</evidence>
<evidence type="ECO:0000256" key="6">
    <source>
        <dbReference type="HAMAP-Rule" id="MF_00073"/>
    </source>
</evidence>
<proteinExistence type="inferred from homology"/>
<evidence type="ECO:0000313" key="8">
    <source>
        <dbReference type="EMBL" id="RNI34318.1"/>
    </source>
</evidence>
<comment type="function">
    <text evidence="6">Involved in transcription antitermination. Required for transcription of ribosomal RNA (rRNA) genes. Binds specifically to the boxA antiterminator sequence of the ribosomal RNA (rrn) operons.</text>
</comment>
<dbReference type="InterPro" id="IPR011605">
    <property type="entry name" value="NusB_fam"/>
</dbReference>